<dbReference type="Proteomes" id="UP000734854">
    <property type="component" value="Unassembled WGS sequence"/>
</dbReference>
<reference evidence="1 2" key="1">
    <citation type="submission" date="2020-08" db="EMBL/GenBank/DDBJ databases">
        <title>Plant Genome Project.</title>
        <authorList>
            <person name="Zhang R.-G."/>
        </authorList>
    </citation>
    <scope>NUCLEOTIDE SEQUENCE [LARGE SCALE GENOMIC DNA]</scope>
    <source>
        <tissue evidence="1">Rhizome</tissue>
    </source>
</reference>
<protein>
    <submittedName>
        <fullName evidence="1">Uncharacterized protein</fullName>
    </submittedName>
</protein>
<sequence length="230" mass="25101">MHRVSTLQSIHVMHRASNIMPPFSKAFESYTVPLLSKAFKSYTVPPMLCSYNIQGGDGREHLGVACGDEEERREGGVGEGFPRFSFPHAFPASPLPLFPCEWLLGGCDEEHRYLRNDNAILFCSVKPMYRMDCAAEILDLLNQDEWDNDGFFCGSPPVRANNPVIHDPQFVVQSQSFASSIGNSPSVMQAGRLERGSPTCGSSVGGSPKVRIEGFACSSPGKHHVAPALA</sequence>
<evidence type="ECO:0000313" key="2">
    <source>
        <dbReference type="Proteomes" id="UP000734854"/>
    </source>
</evidence>
<keyword evidence="2" id="KW-1185">Reference proteome</keyword>
<organism evidence="1 2">
    <name type="scientific">Zingiber officinale</name>
    <name type="common">Ginger</name>
    <name type="synonym">Amomum zingiber</name>
    <dbReference type="NCBI Taxonomy" id="94328"/>
    <lineage>
        <taxon>Eukaryota</taxon>
        <taxon>Viridiplantae</taxon>
        <taxon>Streptophyta</taxon>
        <taxon>Embryophyta</taxon>
        <taxon>Tracheophyta</taxon>
        <taxon>Spermatophyta</taxon>
        <taxon>Magnoliopsida</taxon>
        <taxon>Liliopsida</taxon>
        <taxon>Zingiberales</taxon>
        <taxon>Zingiberaceae</taxon>
        <taxon>Zingiber</taxon>
    </lineage>
</organism>
<dbReference type="PANTHER" id="PTHR33384:SF27">
    <property type="entry name" value="OS05G0102500 PROTEIN"/>
    <property type="match status" value="1"/>
</dbReference>
<comment type="caution">
    <text evidence="1">The sequence shown here is derived from an EMBL/GenBank/DDBJ whole genome shotgun (WGS) entry which is preliminary data.</text>
</comment>
<dbReference type="AlphaFoldDB" id="A0A8J5FYJ6"/>
<gene>
    <name evidence="1" type="ORF">ZIOFF_045424</name>
</gene>
<dbReference type="PANTHER" id="PTHR33384">
    <property type="entry name" value="EXPRESSED PROTEIN"/>
    <property type="match status" value="1"/>
</dbReference>
<evidence type="ECO:0000313" key="1">
    <source>
        <dbReference type="EMBL" id="KAG6497523.1"/>
    </source>
</evidence>
<proteinExistence type="predicted"/>
<accession>A0A8J5FYJ6</accession>
<name>A0A8J5FYJ6_ZINOF</name>
<dbReference type="EMBL" id="JACMSC010000012">
    <property type="protein sequence ID" value="KAG6497523.1"/>
    <property type="molecule type" value="Genomic_DNA"/>
</dbReference>